<dbReference type="Gene3D" id="2.30.30.140">
    <property type="match status" value="1"/>
</dbReference>
<sequence>MSLSHQTLHARTLEACQYLKFDELPSLLSSITEPVPLSVFEPTSTDRYGWNYGHWLVSYCPASPHFSLTLPILKLLLEKIPDLPSHPDSGSYTLVHYACMHSELDVIQCLFEHSNEEFLRVTEEGKGVVDLSYAVRHMSGERDEVTEWIHKKFVSIGGNPKRPLFRVDDPTTTTSSTAPNPHTFPFPRHVTPNTSFTFIPIIPATPSTCALKQATIDRSVKLNQKKLQQYVKEFPPNWSIIHTPERNRNFLFIAPDGYEFSSIKKAKQHLSSNLPPLPQSSEPWYSPDFHRPIASATNQQQPSQNLDDLSLPQSSLLVPIPSPVPPQMSLSVGSRVHAAFGSGPDYYPGTISAVGVNGLFDVQYDDGDKEYGVELKNIMVGSTGGGGDDDLWNLSGGG</sequence>
<organism evidence="1 2">
    <name type="scientific">Triparma laevis f. longispina</name>
    <dbReference type="NCBI Taxonomy" id="1714387"/>
    <lineage>
        <taxon>Eukaryota</taxon>
        <taxon>Sar</taxon>
        <taxon>Stramenopiles</taxon>
        <taxon>Ochrophyta</taxon>
        <taxon>Bolidophyceae</taxon>
        <taxon>Parmales</taxon>
        <taxon>Triparmaceae</taxon>
        <taxon>Triparma</taxon>
    </lineage>
</organism>
<accession>A0A9W7KZ98</accession>
<dbReference type="OrthoDB" id="10621281at2759"/>
<comment type="caution">
    <text evidence="1">The sequence shown here is derived from an EMBL/GenBank/DDBJ whole genome shotgun (WGS) entry which is preliminary data.</text>
</comment>
<dbReference type="Proteomes" id="UP001165122">
    <property type="component" value="Unassembled WGS sequence"/>
</dbReference>
<dbReference type="Gene3D" id="1.25.40.20">
    <property type="entry name" value="Ankyrin repeat-containing domain"/>
    <property type="match status" value="1"/>
</dbReference>
<protein>
    <submittedName>
        <fullName evidence="1">Uncharacterized protein</fullName>
    </submittedName>
</protein>
<keyword evidence="2" id="KW-1185">Reference proteome</keyword>
<gene>
    <name evidence="1" type="ORF">TrLO_g9387</name>
</gene>
<dbReference type="AlphaFoldDB" id="A0A9W7KZ98"/>
<proteinExistence type="predicted"/>
<evidence type="ECO:0000313" key="1">
    <source>
        <dbReference type="EMBL" id="GMI17402.1"/>
    </source>
</evidence>
<dbReference type="EMBL" id="BRXW01000289">
    <property type="protein sequence ID" value="GMI17402.1"/>
    <property type="molecule type" value="Genomic_DNA"/>
</dbReference>
<dbReference type="InterPro" id="IPR036770">
    <property type="entry name" value="Ankyrin_rpt-contain_sf"/>
</dbReference>
<reference evidence="2" key="1">
    <citation type="journal article" date="2023" name="Commun. Biol.">
        <title>Genome analysis of Parmales, the sister group of diatoms, reveals the evolutionary specialization of diatoms from phago-mixotrophs to photoautotrophs.</title>
        <authorList>
            <person name="Ban H."/>
            <person name="Sato S."/>
            <person name="Yoshikawa S."/>
            <person name="Yamada K."/>
            <person name="Nakamura Y."/>
            <person name="Ichinomiya M."/>
            <person name="Sato N."/>
            <person name="Blanc-Mathieu R."/>
            <person name="Endo H."/>
            <person name="Kuwata A."/>
            <person name="Ogata H."/>
        </authorList>
    </citation>
    <scope>NUCLEOTIDE SEQUENCE [LARGE SCALE GENOMIC DNA]</scope>
    <source>
        <strain evidence="2">NIES 3700</strain>
    </source>
</reference>
<evidence type="ECO:0000313" key="2">
    <source>
        <dbReference type="Proteomes" id="UP001165122"/>
    </source>
</evidence>
<name>A0A9W7KZ98_9STRA</name>